<name>A0A7Z0J8Y6_9ACTN</name>
<dbReference type="GO" id="GO:0005524">
    <property type="term" value="F:ATP binding"/>
    <property type="evidence" value="ECO:0007669"/>
    <property type="project" value="UniProtKB-KW"/>
</dbReference>
<dbReference type="PANTHER" id="PTHR43875">
    <property type="entry name" value="MALTODEXTRIN IMPORT ATP-BINDING PROTEIN MSMX"/>
    <property type="match status" value="1"/>
</dbReference>
<dbReference type="SUPFAM" id="SSF50331">
    <property type="entry name" value="MOP-like"/>
    <property type="match status" value="1"/>
</dbReference>
<proteinExistence type="predicted"/>
<dbReference type="NCBIfam" id="NF008653">
    <property type="entry name" value="PRK11650.1"/>
    <property type="match status" value="1"/>
</dbReference>
<dbReference type="SUPFAM" id="SSF52540">
    <property type="entry name" value="P-loop containing nucleoside triphosphate hydrolases"/>
    <property type="match status" value="1"/>
</dbReference>
<evidence type="ECO:0000256" key="3">
    <source>
        <dbReference type="ARBA" id="ARBA00022840"/>
    </source>
</evidence>
<dbReference type="InterPro" id="IPR047641">
    <property type="entry name" value="ABC_transpr_MalK/UgpC-like"/>
</dbReference>
<dbReference type="GO" id="GO:0140359">
    <property type="term" value="F:ABC-type transporter activity"/>
    <property type="evidence" value="ECO:0007669"/>
    <property type="project" value="InterPro"/>
</dbReference>
<dbReference type="FunFam" id="3.40.50.300:FF:000042">
    <property type="entry name" value="Maltose/maltodextrin ABC transporter, ATP-binding protein"/>
    <property type="match status" value="1"/>
</dbReference>
<dbReference type="Gene3D" id="2.40.50.140">
    <property type="entry name" value="Nucleic acid-binding proteins"/>
    <property type="match status" value="1"/>
</dbReference>
<dbReference type="InterPro" id="IPR003593">
    <property type="entry name" value="AAA+_ATPase"/>
</dbReference>
<dbReference type="PROSITE" id="PS50893">
    <property type="entry name" value="ABC_TRANSPORTER_2"/>
    <property type="match status" value="1"/>
</dbReference>
<dbReference type="GO" id="GO:0055052">
    <property type="term" value="C:ATP-binding cassette (ABC) transporter complex, substrate-binding subunit-containing"/>
    <property type="evidence" value="ECO:0007669"/>
    <property type="project" value="TreeGrafter"/>
</dbReference>
<dbReference type="InterPro" id="IPR012340">
    <property type="entry name" value="NA-bd_OB-fold"/>
</dbReference>
<evidence type="ECO:0000259" key="4">
    <source>
        <dbReference type="PROSITE" id="PS50893"/>
    </source>
</evidence>
<keyword evidence="6" id="KW-1185">Reference proteome</keyword>
<accession>A0A7Z0J8Y6</accession>
<evidence type="ECO:0000256" key="2">
    <source>
        <dbReference type="ARBA" id="ARBA00022741"/>
    </source>
</evidence>
<dbReference type="GO" id="GO:0016887">
    <property type="term" value="F:ATP hydrolysis activity"/>
    <property type="evidence" value="ECO:0007669"/>
    <property type="project" value="InterPro"/>
</dbReference>
<organism evidence="5 6">
    <name type="scientific">Nocardiopsis aegyptia</name>
    <dbReference type="NCBI Taxonomy" id="220378"/>
    <lineage>
        <taxon>Bacteria</taxon>
        <taxon>Bacillati</taxon>
        <taxon>Actinomycetota</taxon>
        <taxon>Actinomycetes</taxon>
        <taxon>Streptosporangiales</taxon>
        <taxon>Nocardiopsidaceae</taxon>
        <taxon>Nocardiopsis</taxon>
    </lineage>
</organism>
<dbReference type="PROSITE" id="PS00211">
    <property type="entry name" value="ABC_TRANSPORTER_1"/>
    <property type="match status" value="1"/>
</dbReference>
<keyword evidence="5" id="KW-0762">Sugar transport</keyword>
<dbReference type="EMBL" id="JACCFS010000001">
    <property type="protein sequence ID" value="NYJ32914.1"/>
    <property type="molecule type" value="Genomic_DNA"/>
</dbReference>
<gene>
    <name evidence="5" type="ORF">HNR10_000795</name>
</gene>
<reference evidence="5 6" key="1">
    <citation type="submission" date="2020-07" db="EMBL/GenBank/DDBJ databases">
        <title>Sequencing the genomes of 1000 actinobacteria strains.</title>
        <authorList>
            <person name="Klenk H.-P."/>
        </authorList>
    </citation>
    <scope>NUCLEOTIDE SEQUENCE [LARGE SCALE GENOMIC DNA]</scope>
    <source>
        <strain evidence="5 6">DSM 44442</strain>
    </source>
</reference>
<dbReference type="InterPro" id="IPR040582">
    <property type="entry name" value="OB_MalK-like"/>
</dbReference>
<dbReference type="Gene3D" id="2.40.50.100">
    <property type="match status" value="2"/>
</dbReference>
<dbReference type="InterPro" id="IPR017871">
    <property type="entry name" value="ABC_transporter-like_CS"/>
</dbReference>
<dbReference type="Pfam" id="PF17912">
    <property type="entry name" value="OB_MalK"/>
    <property type="match status" value="1"/>
</dbReference>
<sequence length="444" mass="48420">MINETSWFDQLRNQGGEQRVIGHEIPSPHTTNQRELTTMAEIVLDGVDKIYGGNVKAVNDLNLKIEDGEFMVLVGPSGCGKSTALRMIAGLEEISDGTLVIGDEVVNDRPPKDRDIAMVFQNYALYPHMSVEQNLAFGLKLRKVSKAEIARRVAEAAEMLGLEPYLKRKPGALSGGQRQRVAMGRAIVREPRAFLMDEPLSNLDAKLRVQMRASLNQLHERLGVTTVYVTHDQIEAMTLGDRVAVMRDGRLQQVDTPKRLFDAPKNLFVAGFIGSPAMNFVDAEITRDGEGAVLGFADHKLPIPASVLDSRPGLREYLGRKLILGIRPSDFSDAELDGNGDPRIEVTAGVTEELGTEINVIFSVDAPPIRHEDAAALAKDAAGDEEDSADSAMPLSENKSLFTARVSPRSSVKPGQKISLSVDVSQLHFFDHESGLAIGHPDNA</sequence>
<keyword evidence="1" id="KW-0813">Transport</keyword>
<dbReference type="InterPro" id="IPR008995">
    <property type="entry name" value="Mo/tungstate-bd_C_term_dom"/>
</dbReference>
<dbReference type="InterPro" id="IPR003439">
    <property type="entry name" value="ABC_transporter-like_ATP-bd"/>
</dbReference>
<dbReference type="Pfam" id="PF00005">
    <property type="entry name" value="ABC_tran"/>
    <property type="match status" value="1"/>
</dbReference>
<dbReference type="AlphaFoldDB" id="A0A7Z0J8Y6"/>
<dbReference type="CDD" id="cd03301">
    <property type="entry name" value="ABC_MalK_N"/>
    <property type="match status" value="1"/>
</dbReference>
<dbReference type="InterPro" id="IPR015855">
    <property type="entry name" value="ABC_transpr_MalK-like"/>
</dbReference>
<evidence type="ECO:0000313" key="6">
    <source>
        <dbReference type="Proteomes" id="UP000572051"/>
    </source>
</evidence>
<dbReference type="PANTHER" id="PTHR43875:SF1">
    <property type="entry name" value="OSMOPROTECTIVE COMPOUNDS UPTAKE ATP-BINDING PROTEIN GGTA"/>
    <property type="match status" value="1"/>
</dbReference>
<dbReference type="Gene3D" id="3.40.50.300">
    <property type="entry name" value="P-loop containing nucleotide triphosphate hydrolases"/>
    <property type="match status" value="1"/>
</dbReference>
<feature type="domain" description="ABC transporter" evidence="4">
    <location>
        <begin position="42"/>
        <end position="273"/>
    </location>
</feature>
<dbReference type="InterPro" id="IPR027417">
    <property type="entry name" value="P-loop_NTPase"/>
</dbReference>
<dbReference type="Proteomes" id="UP000572051">
    <property type="component" value="Unassembled WGS sequence"/>
</dbReference>
<evidence type="ECO:0000313" key="5">
    <source>
        <dbReference type="EMBL" id="NYJ32914.1"/>
    </source>
</evidence>
<keyword evidence="3 5" id="KW-0067">ATP-binding</keyword>
<dbReference type="GO" id="GO:0008643">
    <property type="term" value="P:carbohydrate transport"/>
    <property type="evidence" value="ECO:0007669"/>
    <property type="project" value="InterPro"/>
</dbReference>
<comment type="caution">
    <text evidence="5">The sequence shown here is derived from an EMBL/GenBank/DDBJ whole genome shotgun (WGS) entry which is preliminary data.</text>
</comment>
<keyword evidence="2" id="KW-0547">Nucleotide-binding</keyword>
<protein>
    <submittedName>
        <fullName evidence="5">Multiple sugar transport system ATP-binding protein</fullName>
    </submittedName>
</protein>
<evidence type="ECO:0000256" key="1">
    <source>
        <dbReference type="ARBA" id="ARBA00022448"/>
    </source>
</evidence>
<dbReference type="SMART" id="SM00382">
    <property type="entry name" value="AAA"/>
    <property type="match status" value="1"/>
</dbReference>